<evidence type="ECO:0000313" key="2">
    <source>
        <dbReference type="EMBL" id="RGS41565.1"/>
    </source>
</evidence>
<feature type="transmembrane region" description="Helical" evidence="1">
    <location>
        <begin position="113"/>
        <end position="129"/>
    </location>
</feature>
<reference evidence="2 3" key="1">
    <citation type="submission" date="2018-08" db="EMBL/GenBank/DDBJ databases">
        <title>A genome reference for cultivated species of the human gut microbiota.</title>
        <authorList>
            <person name="Zou Y."/>
            <person name="Xue W."/>
            <person name="Luo G."/>
        </authorList>
    </citation>
    <scope>NUCLEOTIDE SEQUENCE [LARGE SCALE GENOMIC DNA]</scope>
    <source>
        <strain evidence="2 3">AF22-12AC</strain>
    </source>
</reference>
<sequence length="143" mass="16245">MKKNEMTWQVMLIEAVGIVSAIAYLGLQIYYGIAFHVNPVNLMMNLVFMILVYVGLTLLAVYPERVNGLTREVCSGKIRQYTLRMVRMVKLVFVEGLLFTSVCDALGKELKQGYSLIIVVLIAAIAVYYEGRIIHILKQNNKR</sequence>
<proteinExistence type="predicted"/>
<evidence type="ECO:0000313" key="3">
    <source>
        <dbReference type="Proteomes" id="UP000266172"/>
    </source>
</evidence>
<dbReference type="EMBL" id="QRVL01000002">
    <property type="protein sequence ID" value="RGS41565.1"/>
    <property type="molecule type" value="Genomic_DNA"/>
</dbReference>
<evidence type="ECO:0000256" key="1">
    <source>
        <dbReference type="SAM" id="Phobius"/>
    </source>
</evidence>
<dbReference type="OMA" id="KKNEMTW"/>
<dbReference type="Proteomes" id="UP000266172">
    <property type="component" value="Unassembled WGS sequence"/>
</dbReference>
<protein>
    <submittedName>
        <fullName evidence="2">Transglycosylase</fullName>
    </submittedName>
</protein>
<feature type="transmembrane region" description="Helical" evidence="1">
    <location>
        <begin position="88"/>
        <end position="107"/>
    </location>
</feature>
<comment type="caution">
    <text evidence="2">The sequence shown here is derived from an EMBL/GenBank/DDBJ whole genome shotgun (WGS) entry which is preliminary data.</text>
</comment>
<name>A0A174HN60_9FIRM</name>
<keyword evidence="1" id="KW-1133">Transmembrane helix</keyword>
<gene>
    <name evidence="2" type="ORF">DWX93_05505</name>
</gene>
<feature type="transmembrane region" description="Helical" evidence="1">
    <location>
        <begin position="43"/>
        <end position="62"/>
    </location>
</feature>
<organism evidence="2 3">
    <name type="scientific">Roseburia hominis</name>
    <dbReference type="NCBI Taxonomy" id="301301"/>
    <lineage>
        <taxon>Bacteria</taxon>
        <taxon>Bacillati</taxon>
        <taxon>Bacillota</taxon>
        <taxon>Clostridia</taxon>
        <taxon>Lachnospirales</taxon>
        <taxon>Lachnospiraceae</taxon>
        <taxon>Roseburia</taxon>
    </lineage>
</organism>
<dbReference type="AlphaFoldDB" id="A0A174HN60"/>
<keyword evidence="1" id="KW-0812">Transmembrane</keyword>
<keyword evidence="1" id="KW-0472">Membrane</keyword>
<dbReference type="RefSeq" id="WP_014080347.1">
    <property type="nucleotide sequence ID" value="NZ_CAKMUY010000011.1"/>
</dbReference>
<feature type="transmembrane region" description="Helical" evidence="1">
    <location>
        <begin position="12"/>
        <end position="31"/>
    </location>
</feature>
<dbReference type="GeneID" id="93723980"/>
<accession>A0A174HN60</accession>